<dbReference type="AlphaFoldDB" id="A0A8T0PUL3"/>
<dbReference type="PANTHER" id="PTHR16092:SF29">
    <property type="entry name" value="EXPRESSED PROTEIN"/>
    <property type="match status" value="1"/>
</dbReference>
<feature type="compositionally biased region" description="Polar residues" evidence="5">
    <location>
        <begin position="475"/>
        <end position="487"/>
    </location>
</feature>
<dbReference type="Proteomes" id="UP000823388">
    <property type="component" value="Chromosome 8K"/>
</dbReference>
<evidence type="ECO:0000256" key="2">
    <source>
        <dbReference type="ARBA" id="ARBA00022448"/>
    </source>
</evidence>
<accession>A0A8T0PUL3</accession>
<dbReference type="GO" id="GO:0000145">
    <property type="term" value="C:exocyst"/>
    <property type="evidence" value="ECO:0007669"/>
    <property type="project" value="InterPro"/>
</dbReference>
<feature type="domain" description="Exocyst complex component Sec3 PIP2-binding N-terminal" evidence="6">
    <location>
        <begin position="51"/>
        <end position="149"/>
    </location>
</feature>
<gene>
    <name evidence="7" type="ORF">PVAP13_8KG156200</name>
</gene>
<dbReference type="OrthoDB" id="27109at2759"/>
<keyword evidence="4" id="KW-0175">Coiled coil</keyword>
<reference evidence="7" key="1">
    <citation type="submission" date="2020-05" db="EMBL/GenBank/DDBJ databases">
        <title>WGS assembly of Panicum virgatum.</title>
        <authorList>
            <person name="Lovell J.T."/>
            <person name="Jenkins J."/>
            <person name="Shu S."/>
            <person name="Juenger T.E."/>
            <person name="Schmutz J."/>
        </authorList>
    </citation>
    <scope>NUCLEOTIDE SEQUENCE</scope>
    <source>
        <strain evidence="7">AP13</strain>
    </source>
</reference>
<keyword evidence="2" id="KW-0813">Transport</keyword>
<dbReference type="GO" id="GO:0005886">
    <property type="term" value="C:plasma membrane"/>
    <property type="evidence" value="ECO:0007669"/>
    <property type="project" value="TreeGrafter"/>
</dbReference>
<evidence type="ECO:0000313" key="7">
    <source>
        <dbReference type="EMBL" id="KAG2561734.1"/>
    </source>
</evidence>
<organism evidence="7 8">
    <name type="scientific">Panicum virgatum</name>
    <name type="common">Blackwell switchgrass</name>
    <dbReference type="NCBI Taxonomy" id="38727"/>
    <lineage>
        <taxon>Eukaryota</taxon>
        <taxon>Viridiplantae</taxon>
        <taxon>Streptophyta</taxon>
        <taxon>Embryophyta</taxon>
        <taxon>Tracheophyta</taxon>
        <taxon>Spermatophyta</taxon>
        <taxon>Magnoliopsida</taxon>
        <taxon>Liliopsida</taxon>
        <taxon>Poales</taxon>
        <taxon>Poaceae</taxon>
        <taxon>PACMAD clade</taxon>
        <taxon>Panicoideae</taxon>
        <taxon>Panicodae</taxon>
        <taxon>Paniceae</taxon>
        <taxon>Panicinae</taxon>
        <taxon>Panicum</taxon>
        <taxon>Panicum sect. Hiantes</taxon>
    </lineage>
</organism>
<comment type="caution">
    <text evidence="7">The sequence shown here is derived from an EMBL/GenBank/DDBJ whole genome shotgun (WGS) entry which is preliminary data.</text>
</comment>
<dbReference type="InterPro" id="IPR048628">
    <property type="entry name" value="Sec3_C"/>
</dbReference>
<dbReference type="InterPro" id="IPR019160">
    <property type="entry name" value="Sec3_CC"/>
</dbReference>
<protein>
    <recommendedName>
        <fullName evidence="6">Exocyst complex component Sec3 PIP2-binding N-terminal domain-containing protein</fullName>
    </recommendedName>
</protein>
<dbReference type="InterPro" id="IPR028258">
    <property type="entry name" value="Sec3-PIP2_bind"/>
</dbReference>
<evidence type="ECO:0000256" key="3">
    <source>
        <dbReference type="ARBA" id="ARBA00022483"/>
    </source>
</evidence>
<evidence type="ECO:0000256" key="1">
    <source>
        <dbReference type="ARBA" id="ARBA00006518"/>
    </source>
</evidence>
<comment type="similarity">
    <text evidence="1">Belongs to the SEC3 family.</text>
</comment>
<dbReference type="GO" id="GO:0005546">
    <property type="term" value="F:phosphatidylinositol-4,5-bisphosphate binding"/>
    <property type="evidence" value="ECO:0007669"/>
    <property type="project" value="TreeGrafter"/>
</dbReference>
<evidence type="ECO:0000256" key="5">
    <source>
        <dbReference type="SAM" id="MobiDB-lite"/>
    </source>
</evidence>
<dbReference type="Pfam" id="PF20654">
    <property type="entry name" value="Sec3_C-term"/>
    <property type="match status" value="1"/>
</dbReference>
<keyword evidence="3" id="KW-0268">Exocytosis</keyword>
<keyword evidence="8" id="KW-1185">Reference proteome</keyword>
<dbReference type="GO" id="GO:0006887">
    <property type="term" value="P:exocytosis"/>
    <property type="evidence" value="ECO:0007669"/>
    <property type="project" value="UniProtKB-KW"/>
</dbReference>
<dbReference type="PANTHER" id="PTHR16092">
    <property type="entry name" value="SEC3/SYNTAXIN-RELATED"/>
    <property type="match status" value="1"/>
</dbReference>
<feature type="region of interest" description="Disordered" evidence="5">
    <location>
        <begin position="475"/>
        <end position="501"/>
    </location>
</feature>
<evidence type="ECO:0000256" key="4">
    <source>
        <dbReference type="ARBA" id="ARBA00023054"/>
    </source>
</evidence>
<evidence type="ECO:0000313" key="8">
    <source>
        <dbReference type="Proteomes" id="UP000823388"/>
    </source>
</evidence>
<evidence type="ECO:0000259" key="6">
    <source>
        <dbReference type="SMART" id="SM01313"/>
    </source>
</evidence>
<sequence>MARSSADDMELKRVCEAGILAKGDRDKVVMAMRVAKGRGGWGKAGKLTSRHMAKPRVLAITTKQKGQKTKAFMRVLKYSNGGVLEPAKVYKIKHLSKIEVVQNDPSGCTFLLGFDNLRSQSVAPPQWTMRNKEDRNRLLMCILNICKEHLGSIPKVVGMDVVEMAIWAKENTTTKVTQVTNKDGPVESVVLEAESNVTVEKDLVSQAEEEDIEALLSNYVMAIGEAEAFSERMKRELVALESANVYALMETESVVEEVLQGLEIASVCVEDMDEWLGIFNIKLRHMREDIQSIEWRNNRLELQSDSNVALIDELDKLLELLQIPPEYEASLTGGSFDEGNMIKNIEACDWLTLAIKNLEASNLDPIYVKLRAVREKRAEFVLLKCTFVRRASEFLRNYFPSLIDSMLNDKSNFSQRGHLQRPDHADMRNKCRTYARLLQHIKSLDKSCMIPLRKAYCHSLNLLIRRESREFSNELRNSSKASKSSTPLFEGPAGANQPASITDSPADAYSKMITVFIPLLVDESSFLAHFMCFEVSTVSQSDANAEATSTSSVTLEASSSIGKTSNNPAELGVLNECLQELLDGIQEDFYALVDWAFKLDPLSCISMHGITDRYLSGQKAEVSGYVQLLLDDLETRITILFSRFVDDACYQIEKYERNVRQIGVVPYIPRFSQLAARMEQYINGSRDLVDQAYTKIVSIMFVILEKIAQVEPKYVDIVLLENYAAFQHSLYDLANVVPTLAKYYHQASEAYEQACSRHINLVIYIHFEKLFQFARRIEELMYNMSPEEIPFQVGMSKVDFRKMLKSSLAGLDKTINAMYRKLQKNMTAEELLPSLWEKCKKEFLDKYATFLKLISKIYPGEKVTSVNEMRDILASL</sequence>
<dbReference type="SMART" id="SM01313">
    <property type="entry name" value="Sec3-PIP2_bind"/>
    <property type="match status" value="1"/>
</dbReference>
<proteinExistence type="inferred from homology"/>
<dbReference type="GO" id="GO:0006893">
    <property type="term" value="P:Golgi to plasma membrane transport"/>
    <property type="evidence" value="ECO:0007669"/>
    <property type="project" value="TreeGrafter"/>
</dbReference>
<name>A0A8T0PUL3_PANVG</name>
<dbReference type="Pfam" id="PF15277">
    <property type="entry name" value="Sec3-PIP2_bind"/>
    <property type="match status" value="1"/>
</dbReference>
<dbReference type="EMBL" id="CM029051">
    <property type="protein sequence ID" value="KAG2561734.1"/>
    <property type="molecule type" value="Genomic_DNA"/>
</dbReference>
<dbReference type="Pfam" id="PF09763">
    <property type="entry name" value="Sec3_CC"/>
    <property type="match status" value="1"/>
</dbReference>